<dbReference type="InterPro" id="IPR008969">
    <property type="entry name" value="CarboxyPept-like_regulatory"/>
</dbReference>
<name>X1UVV2_9ZZZZ</name>
<dbReference type="AlphaFoldDB" id="X1UVV2"/>
<organism evidence="2">
    <name type="scientific">marine sediment metagenome</name>
    <dbReference type="NCBI Taxonomy" id="412755"/>
    <lineage>
        <taxon>unclassified sequences</taxon>
        <taxon>metagenomes</taxon>
        <taxon>ecological metagenomes</taxon>
    </lineage>
</organism>
<comment type="caution">
    <text evidence="2">The sequence shown here is derived from an EMBL/GenBank/DDBJ whole genome shotgun (WGS) entry which is preliminary data.</text>
</comment>
<evidence type="ECO:0000256" key="1">
    <source>
        <dbReference type="SAM" id="MobiDB-lite"/>
    </source>
</evidence>
<dbReference type="EMBL" id="BARW01028917">
    <property type="protein sequence ID" value="GAJ04006.1"/>
    <property type="molecule type" value="Genomic_DNA"/>
</dbReference>
<feature type="region of interest" description="Disordered" evidence="1">
    <location>
        <begin position="207"/>
        <end position="231"/>
    </location>
</feature>
<dbReference type="Pfam" id="PF13620">
    <property type="entry name" value="CarboxypepD_reg"/>
    <property type="match status" value="1"/>
</dbReference>
<reference evidence="2" key="1">
    <citation type="journal article" date="2014" name="Front. Microbiol.">
        <title>High frequency of phylogenetically diverse reductive dehalogenase-homologous genes in deep subseafloor sedimentary metagenomes.</title>
        <authorList>
            <person name="Kawai M."/>
            <person name="Futagami T."/>
            <person name="Toyoda A."/>
            <person name="Takaki Y."/>
            <person name="Nishi S."/>
            <person name="Hori S."/>
            <person name="Arai W."/>
            <person name="Tsubouchi T."/>
            <person name="Morono Y."/>
            <person name="Uchiyama I."/>
            <person name="Ito T."/>
            <person name="Fujiyama A."/>
            <person name="Inagaki F."/>
            <person name="Takami H."/>
        </authorList>
    </citation>
    <scope>NUCLEOTIDE SEQUENCE</scope>
    <source>
        <strain evidence="2">Expedition CK06-06</strain>
    </source>
</reference>
<feature type="compositionally biased region" description="Polar residues" evidence="1">
    <location>
        <begin position="222"/>
        <end position="231"/>
    </location>
</feature>
<accession>X1UVV2</accession>
<dbReference type="PROSITE" id="PS51257">
    <property type="entry name" value="PROKAR_LIPOPROTEIN"/>
    <property type="match status" value="1"/>
</dbReference>
<protein>
    <recommendedName>
        <fullName evidence="3">Carboxypeptidase regulatory-like domain-containing protein</fullName>
    </recommendedName>
</protein>
<dbReference type="SUPFAM" id="SSF49464">
    <property type="entry name" value="Carboxypeptidase regulatory domain-like"/>
    <property type="match status" value="1"/>
</dbReference>
<gene>
    <name evidence="2" type="ORF">S12H4_46581</name>
</gene>
<evidence type="ECO:0008006" key="3">
    <source>
        <dbReference type="Google" id="ProtNLM"/>
    </source>
</evidence>
<sequence length="231" mass="24492">MLKKKNLIFLSLLILGLLLLTSCFIEPPATEGILKGQVIVPEGYTQTKDLTGQALPGATVNIIDLFTGEIIATTTTDANGYYQVFVPPGGPYLLQAIKDGVKLQQITPQVEVGVEYELGITDCSTTAVALIVQAMLDAEDYPNDPVDINLADIEADPNFNDVMSIVCSIIGAGGDPTESSIVHQAVEDFLYPPTPTPIPTPISLDRYVNGDSGNDVTGDGSSGSPWATINH</sequence>
<evidence type="ECO:0000313" key="2">
    <source>
        <dbReference type="EMBL" id="GAJ04006.1"/>
    </source>
</evidence>
<dbReference type="Gene3D" id="2.60.40.1120">
    <property type="entry name" value="Carboxypeptidase-like, regulatory domain"/>
    <property type="match status" value="1"/>
</dbReference>
<feature type="non-terminal residue" evidence="2">
    <location>
        <position position="231"/>
    </location>
</feature>
<proteinExistence type="predicted"/>